<keyword evidence="7" id="KW-1185">Reference proteome</keyword>
<keyword evidence="2 4" id="KW-0863">Zinc-finger</keyword>
<dbReference type="EMBL" id="SRLO01001274">
    <property type="protein sequence ID" value="TNN39503.1"/>
    <property type="molecule type" value="Genomic_DNA"/>
</dbReference>
<dbReference type="PANTHER" id="PTHR23327">
    <property type="entry name" value="RING FINGER PROTEIN 127"/>
    <property type="match status" value="1"/>
</dbReference>
<reference evidence="6 7" key="1">
    <citation type="submission" date="2019-03" db="EMBL/GenBank/DDBJ databases">
        <title>First draft genome of Liparis tanakae, snailfish: a comprehensive survey of snailfish specific genes.</title>
        <authorList>
            <person name="Kim W."/>
            <person name="Song I."/>
            <person name="Jeong J.-H."/>
            <person name="Kim D."/>
            <person name="Kim S."/>
            <person name="Ryu S."/>
            <person name="Song J.Y."/>
            <person name="Lee S.K."/>
        </authorList>
    </citation>
    <scope>NUCLEOTIDE SEQUENCE [LARGE SCALE GENOMIC DNA]</scope>
    <source>
        <tissue evidence="6">Muscle</tissue>
    </source>
</reference>
<evidence type="ECO:0000256" key="2">
    <source>
        <dbReference type="ARBA" id="ARBA00022771"/>
    </source>
</evidence>
<dbReference type="SMART" id="SM00184">
    <property type="entry name" value="RING"/>
    <property type="match status" value="1"/>
</dbReference>
<evidence type="ECO:0000256" key="3">
    <source>
        <dbReference type="ARBA" id="ARBA00022833"/>
    </source>
</evidence>
<accession>A0A4Z2FFG3</accession>
<protein>
    <submittedName>
        <fullName evidence="6">Ligand of Numb protein X 2</fullName>
    </submittedName>
</protein>
<gene>
    <name evidence="6" type="primary">LNX2_0</name>
    <name evidence="6" type="ORF">EYF80_050327</name>
</gene>
<dbReference type="AlphaFoldDB" id="A0A4Z2FFG3"/>
<dbReference type="Proteomes" id="UP000314294">
    <property type="component" value="Unassembled WGS sequence"/>
</dbReference>
<feature type="domain" description="RING-type" evidence="5">
    <location>
        <begin position="89"/>
        <end position="127"/>
    </location>
</feature>
<evidence type="ECO:0000259" key="5">
    <source>
        <dbReference type="PROSITE" id="PS50089"/>
    </source>
</evidence>
<dbReference type="PROSITE" id="PS50089">
    <property type="entry name" value="ZF_RING_2"/>
    <property type="match status" value="1"/>
</dbReference>
<dbReference type="Pfam" id="PF13445">
    <property type="entry name" value="zf-RING_UBOX"/>
    <property type="match status" value="1"/>
</dbReference>
<comment type="caution">
    <text evidence="6">The sequence shown here is derived from an EMBL/GenBank/DDBJ whole genome shotgun (WGS) entry which is preliminary data.</text>
</comment>
<sequence>MLVILSLRGSLRKRRSSLAALDLVAEVQMSVLEDVAVAMASTGASAPPFSPSDPPTPPGDLCALCGHAHPPEENHEYLYRDEVDDDLVCHICLQPLTRPVDTPCGHTYCRECLTCFLLESDFCPVCRAGLMLQSCRASSLLVHKLLDKLSVAYRDK</sequence>
<proteinExistence type="predicted"/>
<dbReference type="SUPFAM" id="SSF57850">
    <property type="entry name" value="RING/U-box"/>
    <property type="match status" value="1"/>
</dbReference>
<dbReference type="Gene3D" id="3.30.40.10">
    <property type="entry name" value="Zinc/RING finger domain, C3HC4 (zinc finger)"/>
    <property type="match status" value="1"/>
</dbReference>
<organism evidence="6 7">
    <name type="scientific">Liparis tanakae</name>
    <name type="common">Tanaka's snailfish</name>
    <dbReference type="NCBI Taxonomy" id="230148"/>
    <lineage>
        <taxon>Eukaryota</taxon>
        <taxon>Metazoa</taxon>
        <taxon>Chordata</taxon>
        <taxon>Craniata</taxon>
        <taxon>Vertebrata</taxon>
        <taxon>Euteleostomi</taxon>
        <taxon>Actinopterygii</taxon>
        <taxon>Neopterygii</taxon>
        <taxon>Teleostei</taxon>
        <taxon>Neoteleostei</taxon>
        <taxon>Acanthomorphata</taxon>
        <taxon>Eupercaria</taxon>
        <taxon>Perciformes</taxon>
        <taxon>Cottioidei</taxon>
        <taxon>Cottales</taxon>
        <taxon>Liparidae</taxon>
        <taxon>Liparis</taxon>
    </lineage>
</organism>
<dbReference type="InterPro" id="IPR017907">
    <property type="entry name" value="Znf_RING_CS"/>
</dbReference>
<dbReference type="PROSITE" id="PS00518">
    <property type="entry name" value="ZF_RING_1"/>
    <property type="match status" value="1"/>
</dbReference>
<dbReference type="InterPro" id="IPR013083">
    <property type="entry name" value="Znf_RING/FYVE/PHD"/>
</dbReference>
<evidence type="ECO:0000313" key="6">
    <source>
        <dbReference type="EMBL" id="TNN39503.1"/>
    </source>
</evidence>
<evidence type="ECO:0000313" key="7">
    <source>
        <dbReference type="Proteomes" id="UP000314294"/>
    </source>
</evidence>
<name>A0A4Z2FFG3_9TELE</name>
<dbReference type="OrthoDB" id="438726at2759"/>
<dbReference type="GO" id="GO:0008270">
    <property type="term" value="F:zinc ion binding"/>
    <property type="evidence" value="ECO:0007669"/>
    <property type="project" value="UniProtKB-KW"/>
</dbReference>
<dbReference type="InterPro" id="IPR027370">
    <property type="entry name" value="Znf-RING_euk"/>
</dbReference>
<keyword evidence="1" id="KW-0479">Metal-binding</keyword>
<keyword evidence="3" id="KW-0862">Zinc</keyword>
<dbReference type="InterPro" id="IPR001841">
    <property type="entry name" value="Znf_RING"/>
</dbReference>
<evidence type="ECO:0000256" key="4">
    <source>
        <dbReference type="PROSITE-ProRule" id="PRU00175"/>
    </source>
</evidence>
<evidence type="ECO:0000256" key="1">
    <source>
        <dbReference type="ARBA" id="ARBA00022723"/>
    </source>
</evidence>